<dbReference type="Proteomes" id="UP000199245">
    <property type="component" value="Unassembled WGS sequence"/>
</dbReference>
<keyword evidence="1" id="KW-1188">Viral release from host cell</keyword>
<evidence type="ECO:0000259" key="2">
    <source>
        <dbReference type="Pfam" id="PF17289"/>
    </source>
</evidence>
<dbReference type="InterPro" id="IPR027417">
    <property type="entry name" value="P-loop_NTPase"/>
</dbReference>
<proteinExistence type="predicted"/>
<sequence>MKTVVFAALLRIDFCSFLWKSFNTIARDATYVESWHIEALAYQLRCLQQGRIHRLIINMPPRALKSICVSVAFVAWLLGHDPRRRVIVVSYSGELALELHRQFRMVIDSDWYRAAFPAMRLARDSGLEAVTTQGGGRYATSVEGTLTGRGANLIIIDDPHKADEALSDKARGQVINWFQGTLLSRLDDKKTGQIIVVMQRLHPDDLSGHLLRSESWCYLNLPAIAAEDGAIAIGPQKFKHWRCGEPLQPTREDAQVLERIKRDIGSQRFASQYLQQPVPDGGNAIKREWLQFYDQSPVLQPADRMVQSWDVAAGIGDNNDFSVCTTWLKRKTKCYLLDVFRDRLAYPDLRRKIQQLARAFGPDAILIEKAGFGFSLQQELRHNPPSGMVEPIAIVPRGDKQDRLAAQSAKIEAGQVFLPREAPWLADFLSEILAFPNGRHDDQVDSLTQFLWWSSSHWSDSPPSIGLPIFGGGDDN</sequence>
<accession>A0A1G7A1A1</accession>
<dbReference type="EMBL" id="FMZW01000019">
    <property type="protein sequence ID" value="SDE08521.1"/>
    <property type="molecule type" value="Genomic_DNA"/>
</dbReference>
<evidence type="ECO:0000313" key="3">
    <source>
        <dbReference type="EMBL" id="SDE08521.1"/>
    </source>
</evidence>
<name>A0A1G7A1A1_9BRAD</name>
<dbReference type="Gene3D" id="3.40.50.300">
    <property type="entry name" value="P-loop containing nucleotide triphosphate hydrolases"/>
    <property type="match status" value="1"/>
</dbReference>
<evidence type="ECO:0000256" key="1">
    <source>
        <dbReference type="ARBA" id="ARBA00022612"/>
    </source>
</evidence>
<organism evidence="3 4">
    <name type="scientific">Bradyrhizobium brasilense</name>
    <dbReference type="NCBI Taxonomy" id="1419277"/>
    <lineage>
        <taxon>Bacteria</taxon>
        <taxon>Pseudomonadati</taxon>
        <taxon>Pseudomonadota</taxon>
        <taxon>Alphaproteobacteria</taxon>
        <taxon>Hyphomicrobiales</taxon>
        <taxon>Nitrobacteraceae</taxon>
        <taxon>Bradyrhizobium</taxon>
    </lineage>
</organism>
<dbReference type="InterPro" id="IPR035421">
    <property type="entry name" value="Terminase_6C"/>
</dbReference>
<dbReference type="NCBIfam" id="TIGR01630">
    <property type="entry name" value="psiM2_ORF9"/>
    <property type="match status" value="1"/>
</dbReference>
<dbReference type="Pfam" id="PF17289">
    <property type="entry name" value="Terminase_6C"/>
    <property type="match status" value="1"/>
</dbReference>
<evidence type="ECO:0000313" key="4">
    <source>
        <dbReference type="Proteomes" id="UP000199245"/>
    </source>
</evidence>
<dbReference type="RefSeq" id="WP_092084586.1">
    <property type="nucleotide sequence ID" value="NZ_FMZW01000019.1"/>
</dbReference>
<feature type="domain" description="Terminase large subunit gp17-like C-terminal" evidence="2">
    <location>
        <begin position="308"/>
        <end position="451"/>
    </location>
</feature>
<reference evidence="3 4" key="1">
    <citation type="submission" date="2016-10" db="EMBL/GenBank/DDBJ databases">
        <authorList>
            <person name="de Groot N.N."/>
        </authorList>
    </citation>
    <scope>NUCLEOTIDE SEQUENCE [LARGE SCALE GENOMIC DNA]</scope>
    <source>
        <strain evidence="3 4">R5</strain>
    </source>
</reference>
<dbReference type="Gene3D" id="3.30.420.240">
    <property type="match status" value="1"/>
</dbReference>
<gene>
    <name evidence="3" type="ORF">SAMN05216337_1019138</name>
</gene>
<protein>
    <submittedName>
        <fullName evidence="3">Phage uncharacterized protein (Putative large terminase), C-terminal domain-containing protein</fullName>
    </submittedName>
</protein>
<dbReference type="AlphaFoldDB" id="A0A1G7A1A1"/>
<dbReference type="InterPro" id="IPR006517">
    <property type="entry name" value="Phage_terminase_lsu-like_C"/>
</dbReference>